<evidence type="ECO:0000256" key="1">
    <source>
        <dbReference type="SAM" id="Phobius"/>
    </source>
</evidence>
<reference evidence="2 3" key="1">
    <citation type="submission" date="2021-04" db="EMBL/GenBank/DDBJ databases">
        <authorList>
            <person name="Bliznina A."/>
        </authorList>
    </citation>
    <scope>NUCLEOTIDE SEQUENCE [LARGE SCALE GENOMIC DNA]</scope>
</reference>
<dbReference type="Proteomes" id="UP001158576">
    <property type="component" value="Chromosome PAR"/>
</dbReference>
<evidence type="ECO:0000313" key="2">
    <source>
        <dbReference type="EMBL" id="CAG5078403.1"/>
    </source>
</evidence>
<dbReference type="SUPFAM" id="SSF50494">
    <property type="entry name" value="Trypsin-like serine proteases"/>
    <property type="match status" value="1"/>
</dbReference>
<dbReference type="InterPro" id="IPR043504">
    <property type="entry name" value="Peptidase_S1_PA_chymotrypsin"/>
</dbReference>
<dbReference type="InterPro" id="IPR009003">
    <property type="entry name" value="Peptidase_S1_PA"/>
</dbReference>
<keyword evidence="3" id="KW-1185">Reference proteome</keyword>
<sequence>MGASPKKKVSYDALEEMKKRIAAKESIRNSLDRKDKLRLAIMLVMSLIFVLSVFGLAVLKSTSEITATATVAPTAAPLTTTPAWRPWPNTPYELYAYYHCGVNPALSLANVTPDKNAKVTDWPMLVTVTRASCGGGASCNLTLESTVVTNVCMGVAVDSRTIWARASCLQPNGRENLQNYPLATDEDNFYVITGQNLELTTLKENSLLAIESLWPSSQYNTTMDFSNFQQNDLLILRTKIDMTDFVPACIPDLQQDANAAGQVPKKCWFIGLNGYGGAFQVPATMLGDSECNDNFILNNKLDFTNQFCAKAISDFDKIACGKDFIFACDYETQFGDRKLVAFGNMIYHPFQDCTHLDNIFIFNRFAYEYEMLCCGQTEEPKYGPCIYVNCTEQPLSYP</sequence>
<protein>
    <submittedName>
        <fullName evidence="2">Oidioi.mRNA.OKI2018_I69.PAR.g8976.t1.cds</fullName>
    </submittedName>
</protein>
<proteinExistence type="predicted"/>
<gene>
    <name evidence="2" type="ORF">OKIOD_LOCUS534</name>
</gene>
<feature type="transmembrane region" description="Helical" evidence="1">
    <location>
        <begin position="37"/>
        <end position="59"/>
    </location>
</feature>
<name>A0ABN7RIH6_OIKDI</name>
<evidence type="ECO:0000313" key="3">
    <source>
        <dbReference type="Proteomes" id="UP001158576"/>
    </source>
</evidence>
<keyword evidence="1" id="KW-1133">Transmembrane helix</keyword>
<keyword evidence="1" id="KW-0812">Transmembrane</keyword>
<accession>A0ABN7RIH6</accession>
<dbReference type="EMBL" id="OU015568">
    <property type="protein sequence ID" value="CAG5078403.1"/>
    <property type="molecule type" value="Genomic_DNA"/>
</dbReference>
<keyword evidence="1" id="KW-0472">Membrane</keyword>
<dbReference type="Gene3D" id="2.40.10.10">
    <property type="entry name" value="Trypsin-like serine proteases"/>
    <property type="match status" value="1"/>
</dbReference>
<organism evidence="2 3">
    <name type="scientific">Oikopleura dioica</name>
    <name type="common">Tunicate</name>
    <dbReference type="NCBI Taxonomy" id="34765"/>
    <lineage>
        <taxon>Eukaryota</taxon>
        <taxon>Metazoa</taxon>
        <taxon>Chordata</taxon>
        <taxon>Tunicata</taxon>
        <taxon>Appendicularia</taxon>
        <taxon>Copelata</taxon>
        <taxon>Oikopleuridae</taxon>
        <taxon>Oikopleura</taxon>
    </lineage>
</organism>